<keyword evidence="3" id="KW-0479">Metal-binding</keyword>
<dbReference type="EC" id="3.5.1.19" evidence="6"/>
<dbReference type="FunFam" id="3.40.50.850:FF:000006">
    <property type="entry name" value="Bifunctional pyrazinamidase/nicotinamidase"/>
    <property type="match status" value="1"/>
</dbReference>
<evidence type="ECO:0000256" key="5">
    <source>
        <dbReference type="ARBA" id="ARBA00037900"/>
    </source>
</evidence>
<evidence type="ECO:0000256" key="3">
    <source>
        <dbReference type="ARBA" id="ARBA00022723"/>
    </source>
</evidence>
<sequence>MINLKKQSKILLLVVKSMETIEFEKKTKIDEKDAIIIVDVQYDFIPGGALPVEGGDLIIDEINEMAKKFKKVSRNVILTQDWHPPGHESFASSHGKNPGDKFQTEDGAIGPILWPDHCIQGTKGAEFHKNLNTDFASAIIRKGRNPQVDSYSAFIENDKKTETGLRGYLKSLMTKRVFICGLALDYCCYFSAMDAVNFGFEVYVLVDLTKGIDLPPGNIARSLENMVNKGIKFANNDSFN</sequence>
<name>A0A0F9Q9A1_9ZZZZ</name>
<evidence type="ECO:0000256" key="2">
    <source>
        <dbReference type="ARBA" id="ARBA00022642"/>
    </source>
</evidence>
<evidence type="ECO:0000256" key="7">
    <source>
        <dbReference type="ARBA" id="ARBA00043224"/>
    </source>
</evidence>
<dbReference type="Gene3D" id="3.40.50.850">
    <property type="entry name" value="Isochorismatase-like"/>
    <property type="match status" value="1"/>
</dbReference>
<dbReference type="PANTHER" id="PTHR11080">
    <property type="entry name" value="PYRAZINAMIDASE/NICOTINAMIDASE"/>
    <property type="match status" value="1"/>
</dbReference>
<dbReference type="EMBL" id="LAZR01005205">
    <property type="protein sequence ID" value="KKN01923.1"/>
    <property type="molecule type" value="Genomic_DNA"/>
</dbReference>
<evidence type="ECO:0000313" key="9">
    <source>
        <dbReference type="EMBL" id="KKN01923.1"/>
    </source>
</evidence>
<dbReference type="CDD" id="cd01011">
    <property type="entry name" value="nicotinamidase"/>
    <property type="match status" value="1"/>
</dbReference>
<comment type="pathway">
    <text evidence="5">Cofactor biosynthesis; nicotinate biosynthesis; nicotinate from nicotinamide: step 1/1.</text>
</comment>
<protein>
    <recommendedName>
        <fullName evidence="6">nicotinamidase</fullName>
        <ecNumber evidence="6">3.5.1.19</ecNumber>
    </recommendedName>
    <alternativeName>
        <fullName evidence="7">Nicotinamide deamidase</fullName>
    </alternativeName>
</protein>
<accession>A0A0F9Q9A1</accession>
<dbReference type="NCBIfam" id="NF008623">
    <property type="entry name" value="PRK11609.1"/>
    <property type="match status" value="1"/>
</dbReference>
<dbReference type="Pfam" id="PF00857">
    <property type="entry name" value="Isochorismatase"/>
    <property type="match status" value="1"/>
</dbReference>
<dbReference type="InterPro" id="IPR052347">
    <property type="entry name" value="Isochorismatase_Nicotinamidase"/>
</dbReference>
<evidence type="ECO:0000256" key="4">
    <source>
        <dbReference type="ARBA" id="ARBA00022801"/>
    </source>
</evidence>
<dbReference type="GO" id="GO:0046872">
    <property type="term" value="F:metal ion binding"/>
    <property type="evidence" value="ECO:0007669"/>
    <property type="project" value="UniProtKB-KW"/>
</dbReference>
<dbReference type="AlphaFoldDB" id="A0A0F9Q9A1"/>
<reference evidence="9" key="1">
    <citation type="journal article" date="2015" name="Nature">
        <title>Complex archaea that bridge the gap between prokaryotes and eukaryotes.</title>
        <authorList>
            <person name="Spang A."/>
            <person name="Saw J.H."/>
            <person name="Jorgensen S.L."/>
            <person name="Zaremba-Niedzwiedzka K."/>
            <person name="Martijn J."/>
            <person name="Lind A.E."/>
            <person name="van Eijk R."/>
            <person name="Schleper C."/>
            <person name="Guy L."/>
            <person name="Ettema T.J."/>
        </authorList>
    </citation>
    <scope>NUCLEOTIDE SEQUENCE</scope>
</reference>
<keyword evidence="2" id="KW-0662">Pyridine nucleotide biosynthesis</keyword>
<dbReference type="PANTHER" id="PTHR11080:SF2">
    <property type="entry name" value="LD05707P"/>
    <property type="match status" value="1"/>
</dbReference>
<dbReference type="InterPro" id="IPR036380">
    <property type="entry name" value="Isochorismatase-like_sf"/>
</dbReference>
<dbReference type="SUPFAM" id="SSF52499">
    <property type="entry name" value="Isochorismatase-like hydrolases"/>
    <property type="match status" value="1"/>
</dbReference>
<evidence type="ECO:0000256" key="1">
    <source>
        <dbReference type="ARBA" id="ARBA00006336"/>
    </source>
</evidence>
<evidence type="ECO:0000259" key="8">
    <source>
        <dbReference type="Pfam" id="PF00857"/>
    </source>
</evidence>
<gene>
    <name evidence="9" type="ORF">LCGC14_1122910</name>
</gene>
<keyword evidence="4" id="KW-0378">Hydrolase</keyword>
<evidence type="ECO:0000256" key="6">
    <source>
        <dbReference type="ARBA" id="ARBA00039017"/>
    </source>
</evidence>
<feature type="domain" description="Isochorismatase-like" evidence="8">
    <location>
        <begin position="34"/>
        <end position="227"/>
    </location>
</feature>
<comment type="similarity">
    <text evidence="1">Belongs to the isochorismatase family.</text>
</comment>
<dbReference type="GO" id="GO:0019363">
    <property type="term" value="P:pyridine nucleotide biosynthetic process"/>
    <property type="evidence" value="ECO:0007669"/>
    <property type="project" value="UniProtKB-KW"/>
</dbReference>
<proteinExistence type="inferred from homology"/>
<organism evidence="9">
    <name type="scientific">marine sediment metagenome</name>
    <dbReference type="NCBI Taxonomy" id="412755"/>
    <lineage>
        <taxon>unclassified sequences</taxon>
        <taxon>metagenomes</taxon>
        <taxon>ecological metagenomes</taxon>
    </lineage>
</organism>
<dbReference type="GO" id="GO:0008936">
    <property type="term" value="F:nicotinamidase activity"/>
    <property type="evidence" value="ECO:0007669"/>
    <property type="project" value="UniProtKB-EC"/>
</dbReference>
<comment type="caution">
    <text evidence="9">The sequence shown here is derived from an EMBL/GenBank/DDBJ whole genome shotgun (WGS) entry which is preliminary data.</text>
</comment>
<dbReference type="InterPro" id="IPR000868">
    <property type="entry name" value="Isochorismatase-like_dom"/>
</dbReference>